<protein>
    <recommendedName>
        <fullName evidence="3">Glycosyl transferase family 1 domain-containing protein</fullName>
    </recommendedName>
</protein>
<evidence type="ECO:0000313" key="2">
    <source>
        <dbReference type="Proteomes" id="UP000074410"/>
    </source>
</evidence>
<evidence type="ECO:0000313" key="1">
    <source>
        <dbReference type="EMBL" id="KTW13340.1"/>
    </source>
</evidence>
<comment type="caution">
    <text evidence="1">The sequence shown here is derived from an EMBL/GenBank/DDBJ whole genome shotgun (WGS) entry which is preliminary data.</text>
</comment>
<dbReference type="PATRIC" id="fig|33051.5.peg.2924"/>
<reference evidence="1 2" key="1">
    <citation type="journal article" date="2016" name="Front. Microbiol.">
        <title>Genomic Resource of Rice Seed Associated Bacteria.</title>
        <authorList>
            <person name="Midha S."/>
            <person name="Bansal K."/>
            <person name="Sharma S."/>
            <person name="Kumar N."/>
            <person name="Patil P.P."/>
            <person name="Chaudhry V."/>
            <person name="Patil P.B."/>
        </authorList>
    </citation>
    <scope>NUCLEOTIDE SEQUENCE [LARGE SCALE GENOMIC DNA]</scope>
    <source>
        <strain evidence="1 2">NS258</strain>
    </source>
</reference>
<dbReference type="Proteomes" id="UP000074410">
    <property type="component" value="Unassembled WGS sequence"/>
</dbReference>
<dbReference type="SUPFAM" id="SSF53756">
    <property type="entry name" value="UDP-Glycosyltransferase/glycogen phosphorylase"/>
    <property type="match status" value="1"/>
</dbReference>
<dbReference type="Pfam" id="PF13692">
    <property type="entry name" value="Glyco_trans_1_4"/>
    <property type="match status" value="1"/>
</dbReference>
<organism evidence="1 2">
    <name type="scientific">Sphingomonas sanguinis</name>
    <dbReference type="NCBI Taxonomy" id="33051"/>
    <lineage>
        <taxon>Bacteria</taxon>
        <taxon>Pseudomonadati</taxon>
        <taxon>Pseudomonadota</taxon>
        <taxon>Alphaproteobacteria</taxon>
        <taxon>Sphingomonadales</taxon>
        <taxon>Sphingomonadaceae</taxon>
        <taxon>Sphingomonas</taxon>
    </lineage>
</organism>
<dbReference type="AlphaFoldDB" id="A0A147J8J7"/>
<accession>A0A147J8J7</accession>
<dbReference type="Gene3D" id="3.40.50.2000">
    <property type="entry name" value="Glycogen Phosphorylase B"/>
    <property type="match status" value="2"/>
</dbReference>
<sequence length="354" mass="38332">MLSRGLGMRFLLLNPFDAYAGSQRIGLDVLAALKAGGHSVRVKLGFGGNGFLSDLPSVVPDMRTGHIRLRKLLYPFWSLLTMVPVALHVLRGGMVWANTVYAVPPALLAALLRPKRVVIHLHEAVFPRIFLPLLRVLSGRGVSLVCVSFDHARRIGLPVTVLYNPVKLPASPIQSLRDRLLFVGTTQPIKGFALFVSVCRQLTGHPLRKVAYLSDEARHDPVLVADAQAAGVEVVFGQSDPSFLYRDGFLLLQASDPALSIETFSLVAVEAMAWQVPVAGAGSSVFSEVLSDAMAFNAISRDPAAIGDAIKALYADPVRHDALRAACVHRRSMFSENAFSQKIGDIIQQLDVGV</sequence>
<evidence type="ECO:0008006" key="3">
    <source>
        <dbReference type="Google" id="ProtNLM"/>
    </source>
</evidence>
<gene>
    <name evidence="1" type="ORF">NS258_09265</name>
</gene>
<name>A0A147J8J7_9SPHN</name>
<dbReference type="EMBL" id="LDTC01000064">
    <property type="protein sequence ID" value="KTW13340.1"/>
    <property type="molecule type" value="Genomic_DNA"/>
</dbReference>
<proteinExistence type="predicted"/>